<evidence type="ECO:0000256" key="7">
    <source>
        <dbReference type="ARBA" id="ARBA00022989"/>
    </source>
</evidence>
<comment type="catalytic activity">
    <reaction evidence="1">
        <text>ATP + protein L-histidine = ADP + protein N-phospho-L-histidine.</text>
        <dbReference type="EC" id="2.7.13.3"/>
    </reaction>
</comment>
<sequence length="264" mass="28980">MRQTPQEQPESMEFPRREFESVCFHAIGLVDQNREYLQMHLRESGDAPTRQALADMELQTARLERTLSEMMDLMALEEDPVPSRRGFDLCSVLRQAASLREEMARQAKVHLTVSCEPDTCPVLGSPEEAELMVFHLLSNALRASAPGGKIVLRLCRAEDAWQLTVTDHGCGLPGPANWQENRRRFLGGAGAGLKICRAVCRRAGWGFALEAGSGGGAEAVVTLPMEPETAASGDTIALHAAGEVLPSRLRWQLERELHLLAGNA</sequence>
<evidence type="ECO:0000256" key="2">
    <source>
        <dbReference type="ARBA" id="ARBA00012438"/>
    </source>
</evidence>
<dbReference type="InterPro" id="IPR005467">
    <property type="entry name" value="His_kinase_dom"/>
</dbReference>
<evidence type="ECO:0000256" key="5">
    <source>
        <dbReference type="ARBA" id="ARBA00022692"/>
    </source>
</evidence>
<accession>A0A329TMA4</accession>
<evidence type="ECO:0000256" key="8">
    <source>
        <dbReference type="ARBA" id="ARBA00023012"/>
    </source>
</evidence>
<evidence type="ECO:0000256" key="3">
    <source>
        <dbReference type="ARBA" id="ARBA00022553"/>
    </source>
</evidence>
<evidence type="ECO:0000256" key="4">
    <source>
        <dbReference type="ARBA" id="ARBA00022679"/>
    </source>
</evidence>
<name>A0A329TMA4_9FIRM</name>
<keyword evidence="5" id="KW-0812">Transmembrane</keyword>
<comment type="caution">
    <text evidence="10">The sequence shown here is derived from an EMBL/GenBank/DDBJ whole genome shotgun (WGS) entry which is preliminary data.</text>
</comment>
<evidence type="ECO:0000313" key="10">
    <source>
        <dbReference type="EMBL" id="RAW50622.1"/>
    </source>
</evidence>
<dbReference type="SMART" id="SM00387">
    <property type="entry name" value="HATPase_c"/>
    <property type="match status" value="1"/>
</dbReference>
<dbReference type="Pfam" id="PF02518">
    <property type="entry name" value="HATPase_c"/>
    <property type="match status" value="1"/>
</dbReference>
<proteinExistence type="predicted"/>
<dbReference type="InterPro" id="IPR050428">
    <property type="entry name" value="TCS_sensor_his_kinase"/>
</dbReference>
<evidence type="ECO:0000259" key="9">
    <source>
        <dbReference type="PROSITE" id="PS50109"/>
    </source>
</evidence>
<dbReference type="PANTHER" id="PTHR45436:SF5">
    <property type="entry name" value="SENSOR HISTIDINE KINASE TRCS"/>
    <property type="match status" value="1"/>
</dbReference>
<evidence type="ECO:0000256" key="6">
    <source>
        <dbReference type="ARBA" id="ARBA00022777"/>
    </source>
</evidence>
<dbReference type="InterPro" id="IPR003594">
    <property type="entry name" value="HATPase_dom"/>
</dbReference>
<dbReference type="SUPFAM" id="SSF55874">
    <property type="entry name" value="ATPase domain of HSP90 chaperone/DNA topoisomerase II/histidine kinase"/>
    <property type="match status" value="1"/>
</dbReference>
<dbReference type="EMBL" id="PRKZ01000003">
    <property type="protein sequence ID" value="RAW50622.1"/>
    <property type="molecule type" value="Genomic_DNA"/>
</dbReference>
<keyword evidence="7" id="KW-1133">Transmembrane helix</keyword>
<keyword evidence="4" id="KW-0808">Transferase</keyword>
<dbReference type="Proteomes" id="UP000251634">
    <property type="component" value="Unassembled WGS sequence"/>
</dbReference>
<dbReference type="GO" id="GO:0004673">
    <property type="term" value="F:protein histidine kinase activity"/>
    <property type="evidence" value="ECO:0007669"/>
    <property type="project" value="UniProtKB-EC"/>
</dbReference>
<keyword evidence="6 10" id="KW-0418">Kinase</keyword>
<feature type="domain" description="Histidine kinase" evidence="9">
    <location>
        <begin position="59"/>
        <end position="227"/>
    </location>
</feature>
<evidence type="ECO:0000256" key="1">
    <source>
        <dbReference type="ARBA" id="ARBA00000085"/>
    </source>
</evidence>
<dbReference type="GO" id="GO:0000160">
    <property type="term" value="P:phosphorelay signal transduction system"/>
    <property type="evidence" value="ECO:0007669"/>
    <property type="project" value="UniProtKB-KW"/>
</dbReference>
<dbReference type="PROSITE" id="PS50109">
    <property type="entry name" value="HIS_KIN"/>
    <property type="match status" value="1"/>
</dbReference>
<keyword evidence="3" id="KW-0597">Phosphoprotein</keyword>
<reference evidence="10 11" key="1">
    <citation type="submission" date="2018-02" db="EMBL/GenBank/DDBJ databases">
        <title>Complete genome sequencing of Faecalibacterium prausnitzii strains isolated from the human gut.</title>
        <authorList>
            <person name="Fitzgerald B.C."/>
            <person name="Shkoporov A.N."/>
            <person name="Ross P.R."/>
            <person name="Hill C."/>
        </authorList>
    </citation>
    <scope>NUCLEOTIDE SEQUENCE [LARGE SCALE GENOMIC DNA]</scope>
    <source>
        <strain evidence="10 11">APC942/8-14-2</strain>
    </source>
</reference>
<keyword evidence="7" id="KW-0472">Membrane</keyword>
<dbReference type="PANTHER" id="PTHR45436">
    <property type="entry name" value="SENSOR HISTIDINE KINASE YKOH"/>
    <property type="match status" value="1"/>
</dbReference>
<dbReference type="EC" id="2.7.13.3" evidence="2"/>
<dbReference type="Gene3D" id="3.30.565.10">
    <property type="entry name" value="Histidine kinase-like ATPase, C-terminal domain"/>
    <property type="match status" value="1"/>
</dbReference>
<dbReference type="InterPro" id="IPR036890">
    <property type="entry name" value="HATPase_C_sf"/>
</dbReference>
<protein>
    <recommendedName>
        <fullName evidence="2">histidine kinase</fullName>
        <ecNumber evidence="2">2.7.13.3</ecNumber>
    </recommendedName>
</protein>
<dbReference type="GO" id="GO:0005886">
    <property type="term" value="C:plasma membrane"/>
    <property type="evidence" value="ECO:0007669"/>
    <property type="project" value="TreeGrafter"/>
</dbReference>
<evidence type="ECO:0000313" key="11">
    <source>
        <dbReference type="Proteomes" id="UP000251634"/>
    </source>
</evidence>
<keyword evidence="8" id="KW-0902">Two-component regulatory system</keyword>
<organism evidence="10 11">
    <name type="scientific">Faecalibacterium prausnitzii</name>
    <dbReference type="NCBI Taxonomy" id="853"/>
    <lineage>
        <taxon>Bacteria</taxon>
        <taxon>Bacillati</taxon>
        <taxon>Bacillota</taxon>
        <taxon>Clostridia</taxon>
        <taxon>Eubacteriales</taxon>
        <taxon>Oscillospiraceae</taxon>
        <taxon>Faecalibacterium</taxon>
    </lineage>
</organism>
<gene>
    <name evidence="10" type="ORF">C4N25_06475</name>
</gene>
<dbReference type="RefSeq" id="WP_112115402.1">
    <property type="nucleotide sequence ID" value="NZ_PRKZ01000003.1"/>
</dbReference>
<dbReference type="AlphaFoldDB" id="A0A329TMA4"/>